<evidence type="ECO:0000313" key="1">
    <source>
        <dbReference type="EMBL" id="ABC93436.1"/>
    </source>
</evidence>
<sequence>MPVVSNKCSALPRPVAIPNPKMEMSSLPASSPPAAWKLKASAVRLPINKMLICLVGLCQAPLPCDESAVAFASVENLRRYVGPASAMRGRRRCQLTIALRFRNST</sequence>
<dbReference type="KEGG" id="ret:RHE_PC00231"/>
<keyword evidence="2" id="KW-1185">Reference proteome</keyword>
<dbReference type="EMBL" id="CP000136">
    <property type="protein sequence ID" value="ABC93436.1"/>
    <property type="molecule type" value="Genomic_DNA"/>
</dbReference>
<accession>Q2K1S5</accession>
<gene>
    <name evidence="1" type="ordered locus">RHE_PC00231</name>
</gene>
<dbReference type="Proteomes" id="UP000001936">
    <property type="component" value="Plasmid p42c"/>
</dbReference>
<proteinExistence type="predicted"/>
<evidence type="ECO:0000313" key="2">
    <source>
        <dbReference type="Proteomes" id="UP000001936"/>
    </source>
</evidence>
<organism evidence="1 2">
    <name type="scientific">Rhizobium etli (strain ATCC 51251 / DSM 11541 / JCM 21823 / NBRC 15573 / CFN 42)</name>
    <dbReference type="NCBI Taxonomy" id="347834"/>
    <lineage>
        <taxon>Bacteria</taxon>
        <taxon>Pseudomonadati</taxon>
        <taxon>Pseudomonadota</taxon>
        <taxon>Alphaproteobacteria</taxon>
        <taxon>Hyphomicrobiales</taxon>
        <taxon>Rhizobiaceae</taxon>
        <taxon>Rhizobium/Agrobacterium group</taxon>
        <taxon>Rhizobium</taxon>
    </lineage>
</organism>
<dbReference type="AlphaFoldDB" id="Q2K1S5"/>
<reference evidence="1 2" key="1">
    <citation type="journal article" date="2006" name="Proc. Natl. Acad. Sci. U.S.A.">
        <title>The partitioned Rhizobium etli genome: genetic and metabolic redundancy in seven interacting replicons.</title>
        <authorList>
            <person name="Gonzalez V."/>
            <person name="Santamaria R.I."/>
            <person name="Bustos P."/>
            <person name="Hernandez-Gonzalez I."/>
            <person name="Medrano-Soto A."/>
            <person name="Moreno-Hagelsieb G."/>
            <person name="Janga S.C."/>
            <person name="Ramirez M.A."/>
            <person name="Jimenez-Jacinto V."/>
            <person name="Collado-Vides J."/>
            <person name="Davila G."/>
        </authorList>
    </citation>
    <scope>NUCLEOTIDE SEQUENCE [LARGE SCALE GENOMIC DNA]</scope>
    <source>
        <strain evidence="2">ATCC 51251 / DSM 11541 / JCM 21823 / NBRC 15573 / CFN 42</strain>
    </source>
</reference>
<protein>
    <submittedName>
        <fullName evidence="1">Uncharacterized protein</fullName>
    </submittedName>
</protein>
<dbReference type="HOGENOM" id="CLU_2234349_0_0_5"/>
<name>Q2K1S5_RHIEC</name>
<geneLocation type="plasmid" evidence="1 2">
    <name>p42c</name>
</geneLocation>
<keyword evidence="1" id="KW-0614">Plasmid</keyword>